<dbReference type="NCBIfam" id="TIGR00634">
    <property type="entry name" value="recN"/>
    <property type="match status" value="1"/>
</dbReference>
<evidence type="ECO:0000256" key="9">
    <source>
        <dbReference type="PIRNR" id="PIRNR003128"/>
    </source>
</evidence>
<keyword evidence="4" id="KW-0547">Nucleotide-binding</keyword>
<dbReference type="GO" id="GO:0006281">
    <property type="term" value="P:DNA repair"/>
    <property type="evidence" value="ECO:0007669"/>
    <property type="project" value="UniProtKB-KW"/>
</dbReference>
<dbReference type="InterPro" id="IPR004604">
    <property type="entry name" value="DNA_recomb/repair_RecN"/>
</dbReference>
<gene>
    <name evidence="11" type="ordered locus">Arch_0944</name>
</gene>
<dbReference type="InterPro" id="IPR003395">
    <property type="entry name" value="RecF/RecN/SMC_N"/>
</dbReference>
<protein>
    <recommendedName>
        <fullName evidence="3 9">DNA repair protein RecN</fullName>
    </recommendedName>
    <alternativeName>
        <fullName evidence="8 9">Recombination protein N</fullName>
    </alternativeName>
</protein>
<reference evidence="11 12" key="1">
    <citation type="journal article" date="2010" name="Stand. Genomic Sci.">
        <title>Complete genome sequence of Arcanobacterium haemolyticum type strain (11018).</title>
        <authorList>
            <person name="Yasawong M."/>
            <person name="Teshima H."/>
            <person name="Lapidus A."/>
            <person name="Nolan M."/>
            <person name="Lucas S."/>
            <person name="Glavina Del Rio T."/>
            <person name="Tice H."/>
            <person name="Cheng J."/>
            <person name="Bruce D."/>
            <person name="Detter C."/>
            <person name="Tapia R."/>
            <person name="Han C."/>
            <person name="Goodwin L."/>
            <person name="Pitluck S."/>
            <person name="Liolios K."/>
            <person name="Ivanova N."/>
            <person name="Mavromatis K."/>
            <person name="Mikhailova N."/>
            <person name="Pati A."/>
            <person name="Chen A."/>
            <person name="Palaniappan K."/>
            <person name="Land M."/>
            <person name="Hauser L."/>
            <person name="Chang Y."/>
            <person name="Jeffries C."/>
            <person name="Rohde M."/>
            <person name="Sikorski J."/>
            <person name="Pukall R."/>
            <person name="Goker M."/>
            <person name="Woyke T."/>
            <person name="Bristow J."/>
            <person name="Eisen J."/>
            <person name="Markowitz V."/>
            <person name="Hugenholtz P."/>
            <person name="Kyrpides N."/>
            <person name="Klenk H."/>
        </authorList>
    </citation>
    <scope>NUCLEOTIDE SEQUENCE [LARGE SCALE GENOMIC DNA]</scope>
    <source>
        <strain evidence="12">ATCC 9345 / DSM 20595 / CCUG 17215 / LMG 16163 / NBRC 15585 / NCTC 8452 / 11018</strain>
    </source>
</reference>
<dbReference type="GO" id="GO:0006310">
    <property type="term" value="P:DNA recombination"/>
    <property type="evidence" value="ECO:0007669"/>
    <property type="project" value="InterPro"/>
</dbReference>
<dbReference type="AlphaFoldDB" id="D7BP17"/>
<dbReference type="Gene3D" id="3.40.50.300">
    <property type="entry name" value="P-loop containing nucleotide triphosphate hydrolases"/>
    <property type="match status" value="2"/>
</dbReference>
<organism evidence="11 12">
    <name type="scientific">Arcanobacterium haemolyticum (strain ATCC 9345 / DSM 20595 / CCM 5947 / CCUG 17215 / LMG 16163 / NBRC 15585 / NCTC 8452 / 11018)</name>
    <dbReference type="NCBI Taxonomy" id="644284"/>
    <lineage>
        <taxon>Bacteria</taxon>
        <taxon>Bacillati</taxon>
        <taxon>Actinomycetota</taxon>
        <taxon>Actinomycetes</taxon>
        <taxon>Actinomycetales</taxon>
        <taxon>Actinomycetaceae</taxon>
        <taxon>Arcanobacterium</taxon>
    </lineage>
</organism>
<evidence type="ECO:0000256" key="2">
    <source>
        <dbReference type="ARBA" id="ARBA00009441"/>
    </source>
</evidence>
<dbReference type="EMBL" id="CP002045">
    <property type="protein sequence ID" value="ADH92666.1"/>
    <property type="molecule type" value="Genomic_DNA"/>
</dbReference>
<dbReference type="InterPro" id="IPR027417">
    <property type="entry name" value="P-loop_NTPase"/>
</dbReference>
<keyword evidence="12" id="KW-1185">Reference proteome</keyword>
<comment type="similarity">
    <text evidence="2 9">Belongs to the RecN family.</text>
</comment>
<dbReference type="GO" id="GO:0043590">
    <property type="term" value="C:bacterial nucleoid"/>
    <property type="evidence" value="ECO:0007669"/>
    <property type="project" value="TreeGrafter"/>
</dbReference>
<keyword evidence="7 9" id="KW-0234">DNA repair</keyword>
<dbReference type="RefSeq" id="WP_013170162.1">
    <property type="nucleotide sequence ID" value="NC_014218.1"/>
</dbReference>
<evidence type="ECO:0000256" key="7">
    <source>
        <dbReference type="ARBA" id="ARBA00023204"/>
    </source>
</evidence>
<dbReference type="GO" id="GO:0009432">
    <property type="term" value="P:SOS response"/>
    <property type="evidence" value="ECO:0007669"/>
    <property type="project" value="TreeGrafter"/>
</dbReference>
<dbReference type="PANTHER" id="PTHR11059:SF0">
    <property type="entry name" value="DNA REPAIR PROTEIN RECN"/>
    <property type="match status" value="1"/>
</dbReference>
<proteinExistence type="inferred from homology"/>
<dbReference type="STRING" id="644284.Arch_0944"/>
<dbReference type="SUPFAM" id="SSF52540">
    <property type="entry name" value="P-loop containing nucleoside triphosphate hydrolases"/>
    <property type="match status" value="2"/>
</dbReference>
<evidence type="ECO:0000313" key="11">
    <source>
        <dbReference type="EMBL" id="ADH92666.1"/>
    </source>
</evidence>
<feature type="domain" description="RecF/RecN/SMC N-terminal" evidence="10">
    <location>
        <begin position="2"/>
        <end position="514"/>
    </location>
</feature>
<dbReference type="OrthoDB" id="9806954at2"/>
<evidence type="ECO:0000256" key="6">
    <source>
        <dbReference type="ARBA" id="ARBA00022840"/>
    </source>
</evidence>
<dbReference type="PANTHER" id="PTHR11059">
    <property type="entry name" value="DNA REPAIR PROTEIN RECN"/>
    <property type="match status" value="1"/>
</dbReference>
<dbReference type="Pfam" id="PF02463">
    <property type="entry name" value="SMC_N"/>
    <property type="match status" value="1"/>
</dbReference>
<evidence type="ECO:0000256" key="3">
    <source>
        <dbReference type="ARBA" id="ARBA00021315"/>
    </source>
</evidence>
<dbReference type="PIRSF" id="PIRSF003128">
    <property type="entry name" value="RecN"/>
    <property type="match status" value="1"/>
</dbReference>
<name>D7BP17_ARCHD</name>
<dbReference type="Proteomes" id="UP000000376">
    <property type="component" value="Chromosome"/>
</dbReference>
<evidence type="ECO:0000256" key="4">
    <source>
        <dbReference type="ARBA" id="ARBA00022741"/>
    </source>
</evidence>
<comment type="function">
    <text evidence="1 9">May be involved in recombinational repair of damaged DNA.</text>
</comment>
<accession>D7BP17</accession>
<sequence>MIEELRIKDLGVIEHAHVQFGPGLNALTGETGAGKTMALTSLMMLMGAKIDSAKVRAGAQAAVVDGTFVVDAHSPAIDIVRNAGGDVDIDDDQAVIYVSRHVPASGRTRAYVGGQAVPLAILKQLSEHLVTVHGQKDQLRLTAPQAQRKVLDTYGGTSVGKTLEKYRDAWETYQTTQRERDEFAAKVAQAGTEKLALQAFIKRVDAVRPVLGEEEELKKRAMVLENVEDVRNALTNAAVALDAEETGALYNLDRAAHELAKISTTDPSLAELVTVLREVSSRASDVSNELGVKRATLDADPEQLNAIHERRAELRSLQRDLGMDIADIIERRETADERLAAIADSQANLEKMTQAVNKAWDEVERIGTKLSEQRAASAKKLGISVTRELAQLAMKDATFSVSVTRANEARSHGLDDIECQLAPHRGSKLLPLGNTASGGEMSRVMLALEVVLADGNSTAEHTFIFDEVDAGIGGKTALSIGERLALLGRGCQVIAVTHLAQVAAYASRHLTVEKNLTASGGLTNVKVLDADERVAELARMLSGHEESEAALTHAAELLSTAHVS</sequence>
<evidence type="ECO:0000256" key="5">
    <source>
        <dbReference type="ARBA" id="ARBA00022763"/>
    </source>
</evidence>
<dbReference type="HOGENOM" id="CLU_018297_3_0_11"/>
<keyword evidence="6" id="KW-0067">ATP-binding</keyword>
<dbReference type="KEGG" id="ahe:Arch_0944"/>
<dbReference type="CDD" id="cd03241">
    <property type="entry name" value="ABC_RecN"/>
    <property type="match status" value="1"/>
</dbReference>
<evidence type="ECO:0000256" key="1">
    <source>
        <dbReference type="ARBA" id="ARBA00003618"/>
    </source>
</evidence>
<evidence type="ECO:0000313" key="12">
    <source>
        <dbReference type="Proteomes" id="UP000000376"/>
    </source>
</evidence>
<evidence type="ECO:0000259" key="10">
    <source>
        <dbReference type="Pfam" id="PF02463"/>
    </source>
</evidence>
<evidence type="ECO:0000256" key="8">
    <source>
        <dbReference type="ARBA" id="ARBA00033408"/>
    </source>
</evidence>
<keyword evidence="5 9" id="KW-0227">DNA damage</keyword>
<dbReference type="eggNOG" id="COG0497">
    <property type="taxonomic scope" value="Bacteria"/>
</dbReference>
<dbReference type="GO" id="GO:0005524">
    <property type="term" value="F:ATP binding"/>
    <property type="evidence" value="ECO:0007669"/>
    <property type="project" value="UniProtKB-KW"/>
</dbReference>